<dbReference type="EMBL" id="LWDG02000200">
    <property type="protein sequence ID" value="KAE8267750.1"/>
    <property type="molecule type" value="Genomic_DNA"/>
</dbReference>
<comment type="caution">
    <text evidence="9">The sequence shown here is derived from an EMBL/GenBank/DDBJ whole genome shotgun (WGS) entry which is preliminary data.</text>
</comment>
<evidence type="ECO:0000256" key="5">
    <source>
        <dbReference type="ARBA" id="ARBA00022840"/>
    </source>
</evidence>
<sequence>MCGLLERSFADAPTKALLEQLNLGFNMPQRPFKRVDYKDAIAYLNEHNIAKEYGVPHKIGDAIAEAAERKMIDQINVPIFLTGFPREIKVFYMKRIEGDEGFMEYVYVLMPGVSEVVGGRMRISHSAELLEAVQACVLHTDQRKYGTLQHASFLGLREDTRL</sequence>
<keyword evidence="4" id="KW-0547">Nucleotide-binding</keyword>
<proteinExistence type="predicted"/>
<dbReference type="InterPro" id="IPR045864">
    <property type="entry name" value="aa-tRNA-synth_II/BPL/LPL"/>
</dbReference>
<evidence type="ECO:0000313" key="10">
    <source>
        <dbReference type="Proteomes" id="UP000078113"/>
    </source>
</evidence>
<gene>
    <name evidence="9" type="ORF">A4X09_0g4597</name>
</gene>
<comment type="subcellular location">
    <subcellularLocation>
        <location evidence="1">Cytoplasm</location>
    </subcellularLocation>
</comment>
<keyword evidence="10" id="KW-1185">Reference proteome</keyword>
<dbReference type="AlphaFoldDB" id="A0A8X7N8U8"/>
<evidence type="ECO:0000256" key="3">
    <source>
        <dbReference type="ARBA" id="ARBA00022598"/>
    </source>
</evidence>
<dbReference type="GO" id="GO:0006421">
    <property type="term" value="P:asparaginyl-tRNA aminoacylation"/>
    <property type="evidence" value="ECO:0007669"/>
    <property type="project" value="TreeGrafter"/>
</dbReference>
<dbReference type="SUPFAM" id="SSF55681">
    <property type="entry name" value="Class II aaRS and biotin synthetases"/>
    <property type="match status" value="1"/>
</dbReference>
<dbReference type="PANTHER" id="PTHR22594:SF16">
    <property type="entry name" value="ASPARAGINE--TRNA LIGASE, CYTOPLASMIC"/>
    <property type="match status" value="1"/>
</dbReference>
<feature type="domain" description="Aminoacyl-tRNA synthetase class II (D/K/N)" evidence="8">
    <location>
        <begin position="27"/>
        <end position="148"/>
    </location>
</feature>
<keyword evidence="6" id="KW-0648">Protein biosynthesis</keyword>
<organism evidence="9 10">
    <name type="scientific">Tilletia walkeri</name>
    <dbReference type="NCBI Taxonomy" id="117179"/>
    <lineage>
        <taxon>Eukaryota</taxon>
        <taxon>Fungi</taxon>
        <taxon>Dikarya</taxon>
        <taxon>Basidiomycota</taxon>
        <taxon>Ustilaginomycotina</taxon>
        <taxon>Exobasidiomycetes</taxon>
        <taxon>Tilletiales</taxon>
        <taxon>Tilletiaceae</taxon>
        <taxon>Tilletia</taxon>
    </lineage>
</organism>
<accession>A0A8X7N8U8</accession>
<reference evidence="9" key="2">
    <citation type="journal article" date="2019" name="IMA Fungus">
        <title>Genome sequencing and comparison of five Tilletia species to identify candidate genes for the detection of regulated species infecting wheat.</title>
        <authorList>
            <person name="Nguyen H.D.T."/>
            <person name="Sultana T."/>
            <person name="Kesanakurti P."/>
            <person name="Hambleton S."/>
        </authorList>
    </citation>
    <scope>NUCLEOTIDE SEQUENCE</scope>
    <source>
        <strain evidence="9">DAOMC 236422</strain>
    </source>
</reference>
<dbReference type="PANTHER" id="PTHR22594">
    <property type="entry name" value="ASPARTYL/LYSYL-TRNA SYNTHETASE"/>
    <property type="match status" value="1"/>
</dbReference>
<evidence type="ECO:0000256" key="2">
    <source>
        <dbReference type="ARBA" id="ARBA00022490"/>
    </source>
</evidence>
<reference evidence="9" key="1">
    <citation type="submission" date="2016-04" db="EMBL/GenBank/DDBJ databases">
        <authorList>
            <person name="Nguyen H.D."/>
            <person name="Samba Siva P."/>
            <person name="Cullis J."/>
            <person name="Levesque C.A."/>
            <person name="Hambleton S."/>
        </authorList>
    </citation>
    <scope>NUCLEOTIDE SEQUENCE</scope>
    <source>
        <strain evidence="9">DAOMC 236422</strain>
    </source>
</reference>
<dbReference type="InterPro" id="IPR004364">
    <property type="entry name" value="Aa-tRNA-synt_II"/>
</dbReference>
<keyword evidence="3" id="KW-0436">Ligase</keyword>
<keyword evidence="2" id="KW-0963">Cytoplasm</keyword>
<dbReference type="Gene3D" id="3.30.930.10">
    <property type="entry name" value="Bira Bifunctional Protein, Domain 2"/>
    <property type="match status" value="1"/>
</dbReference>
<evidence type="ECO:0000313" key="9">
    <source>
        <dbReference type="EMBL" id="KAE8267750.1"/>
    </source>
</evidence>
<evidence type="ECO:0000256" key="4">
    <source>
        <dbReference type="ARBA" id="ARBA00022741"/>
    </source>
</evidence>
<keyword evidence="7" id="KW-0030">Aminoacyl-tRNA synthetase</keyword>
<dbReference type="Pfam" id="PF00152">
    <property type="entry name" value="tRNA-synt_2"/>
    <property type="match status" value="1"/>
</dbReference>
<evidence type="ECO:0000256" key="6">
    <source>
        <dbReference type="ARBA" id="ARBA00022917"/>
    </source>
</evidence>
<keyword evidence="5" id="KW-0067">ATP-binding</keyword>
<dbReference type="GO" id="GO:0005524">
    <property type="term" value="F:ATP binding"/>
    <property type="evidence" value="ECO:0007669"/>
    <property type="project" value="UniProtKB-KW"/>
</dbReference>
<evidence type="ECO:0000256" key="1">
    <source>
        <dbReference type="ARBA" id="ARBA00004496"/>
    </source>
</evidence>
<protein>
    <recommendedName>
        <fullName evidence="8">Aminoacyl-tRNA synthetase class II (D/K/N) domain-containing protein</fullName>
    </recommendedName>
</protein>
<dbReference type="GO" id="GO:0005737">
    <property type="term" value="C:cytoplasm"/>
    <property type="evidence" value="ECO:0007669"/>
    <property type="project" value="UniProtKB-SubCell"/>
</dbReference>
<evidence type="ECO:0000259" key="8">
    <source>
        <dbReference type="Pfam" id="PF00152"/>
    </source>
</evidence>
<evidence type="ECO:0000256" key="7">
    <source>
        <dbReference type="ARBA" id="ARBA00023146"/>
    </source>
</evidence>
<name>A0A8X7N8U8_9BASI</name>
<dbReference type="Proteomes" id="UP000078113">
    <property type="component" value="Unassembled WGS sequence"/>
</dbReference>
<dbReference type="GO" id="GO:0004816">
    <property type="term" value="F:asparagine-tRNA ligase activity"/>
    <property type="evidence" value="ECO:0007669"/>
    <property type="project" value="TreeGrafter"/>
</dbReference>